<dbReference type="AlphaFoldDB" id="A0A8K0NE92"/>
<dbReference type="InterPro" id="IPR026893">
    <property type="entry name" value="Tyr/Ser_Pase_IphP-type"/>
</dbReference>
<protein>
    <submittedName>
        <fullName evidence="2">Uncharacterized protein</fullName>
    </submittedName>
</protein>
<keyword evidence="1" id="KW-0812">Transmembrane</keyword>
<sequence>MATEVMLPRGLVGLGIDTVDLSGPEIKTALSLYAAKGSLPILVHCLIVILVLMILGTPLDAIEHDYSLTNAALEPERAQILSQVREIGLTDEWVATSPAMIRGLQTHLHLKYGGLEAYLDHIGFDADMRTSLCERLLY</sequence>
<dbReference type="Proteomes" id="UP000811619">
    <property type="component" value="Unassembled WGS sequence"/>
</dbReference>
<comment type="caution">
    <text evidence="2">The sequence shown here is derived from an EMBL/GenBank/DDBJ whole genome shotgun (WGS) entry which is preliminary data.</text>
</comment>
<name>A0A8K0NE92_9HYPO</name>
<proteinExistence type="predicted"/>
<organism evidence="2 3">
    <name type="scientific">Claviceps africana</name>
    <dbReference type="NCBI Taxonomy" id="83212"/>
    <lineage>
        <taxon>Eukaryota</taxon>
        <taxon>Fungi</taxon>
        <taxon>Dikarya</taxon>
        <taxon>Ascomycota</taxon>
        <taxon>Pezizomycotina</taxon>
        <taxon>Sordariomycetes</taxon>
        <taxon>Hypocreomycetidae</taxon>
        <taxon>Hypocreales</taxon>
        <taxon>Clavicipitaceae</taxon>
        <taxon>Claviceps</taxon>
    </lineage>
</organism>
<accession>A0A8K0NE92</accession>
<evidence type="ECO:0000313" key="3">
    <source>
        <dbReference type="Proteomes" id="UP000811619"/>
    </source>
</evidence>
<dbReference type="GO" id="GO:0004721">
    <property type="term" value="F:phosphoprotein phosphatase activity"/>
    <property type="evidence" value="ECO:0007669"/>
    <property type="project" value="InterPro"/>
</dbReference>
<reference evidence="2" key="1">
    <citation type="journal article" date="2020" name="bioRxiv">
        <title>Whole genome comparisons of ergot fungi reveals the divergence and evolution of species within the genus Claviceps are the result of varying mechanisms driving genome evolution and host range expansion.</title>
        <authorList>
            <person name="Wyka S.A."/>
            <person name="Mondo S.J."/>
            <person name="Liu M."/>
            <person name="Dettman J."/>
            <person name="Nalam V."/>
            <person name="Broders K.D."/>
        </authorList>
    </citation>
    <scope>NUCLEOTIDE SEQUENCE</scope>
    <source>
        <strain evidence="2">CCC 489</strain>
    </source>
</reference>
<evidence type="ECO:0000313" key="2">
    <source>
        <dbReference type="EMBL" id="KAG5914606.1"/>
    </source>
</evidence>
<dbReference type="SUPFAM" id="SSF52799">
    <property type="entry name" value="(Phosphotyrosine protein) phosphatases II"/>
    <property type="match status" value="1"/>
</dbReference>
<dbReference type="Pfam" id="PF13350">
    <property type="entry name" value="Y_phosphatase3"/>
    <property type="match status" value="1"/>
</dbReference>
<feature type="transmembrane region" description="Helical" evidence="1">
    <location>
        <begin position="41"/>
        <end position="59"/>
    </location>
</feature>
<dbReference type="OrthoDB" id="9988524at2759"/>
<keyword evidence="3" id="KW-1185">Reference proteome</keyword>
<evidence type="ECO:0000256" key="1">
    <source>
        <dbReference type="SAM" id="Phobius"/>
    </source>
</evidence>
<dbReference type="Gene3D" id="3.90.190.10">
    <property type="entry name" value="Protein tyrosine phosphatase superfamily"/>
    <property type="match status" value="1"/>
</dbReference>
<dbReference type="InterPro" id="IPR029021">
    <property type="entry name" value="Prot-tyrosine_phosphatase-like"/>
</dbReference>
<keyword evidence="1" id="KW-1133">Transmembrane helix</keyword>
<keyword evidence="1" id="KW-0472">Membrane</keyword>
<dbReference type="EMBL" id="SRPY01001093">
    <property type="protein sequence ID" value="KAG5914606.1"/>
    <property type="molecule type" value="Genomic_DNA"/>
</dbReference>
<gene>
    <name evidence="2" type="ORF">E4U42_000408</name>
</gene>